<dbReference type="EMBL" id="UYRV01016839">
    <property type="protein sequence ID" value="VDK62518.1"/>
    <property type="molecule type" value="Genomic_DNA"/>
</dbReference>
<organism evidence="1 2">
    <name type="scientific">Cylicostephanus goldi</name>
    <name type="common">Nematode worm</name>
    <dbReference type="NCBI Taxonomy" id="71465"/>
    <lineage>
        <taxon>Eukaryota</taxon>
        <taxon>Metazoa</taxon>
        <taxon>Ecdysozoa</taxon>
        <taxon>Nematoda</taxon>
        <taxon>Chromadorea</taxon>
        <taxon>Rhabditida</taxon>
        <taxon>Rhabditina</taxon>
        <taxon>Rhabditomorpha</taxon>
        <taxon>Strongyloidea</taxon>
        <taxon>Strongylidae</taxon>
        <taxon>Cylicostephanus</taxon>
    </lineage>
</organism>
<protein>
    <submittedName>
        <fullName evidence="1">Uncharacterized protein</fullName>
    </submittedName>
</protein>
<gene>
    <name evidence="1" type="ORF">CGOC_LOCUS5510</name>
</gene>
<evidence type="ECO:0000313" key="2">
    <source>
        <dbReference type="Proteomes" id="UP000271889"/>
    </source>
</evidence>
<dbReference type="Proteomes" id="UP000271889">
    <property type="component" value="Unassembled WGS sequence"/>
</dbReference>
<name>A0A3P6T9J5_CYLGO</name>
<sequence>MKCPNKKCTLRYDRGMCRDPSEYYQWFWEYRAKYHKRGRRAGYEATPDVLEPMKLIRKEFAEASFVR</sequence>
<proteinExistence type="predicted"/>
<accession>A0A3P6T9J5</accession>
<reference evidence="1 2" key="1">
    <citation type="submission" date="2018-11" db="EMBL/GenBank/DDBJ databases">
        <authorList>
            <consortium name="Pathogen Informatics"/>
        </authorList>
    </citation>
    <scope>NUCLEOTIDE SEQUENCE [LARGE SCALE GENOMIC DNA]</scope>
</reference>
<dbReference type="AlphaFoldDB" id="A0A3P6T9J5"/>
<evidence type="ECO:0000313" key="1">
    <source>
        <dbReference type="EMBL" id="VDK62518.1"/>
    </source>
</evidence>
<keyword evidence="2" id="KW-1185">Reference proteome</keyword>